<gene>
    <name evidence="2" type="ORF">LMJ30_20180</name>
</gene>
<dbReference type="Gene3D" id="1.20.120.520">
    <property type="entry name" value="nmb1532 protein domain like"/>
    <property type="match status" value="1"/>
</dbReference>
<dbReference type="Pfam" id="PF01814">
    <property type="entry name" value="Hemerythrin"/>
    <property type="match status" value="1"/>
</dbReference>
<dbReference type="RefSeq" id="WP_229434360.1">
    <property type="nucleotide sequence ID" value="NZ_JAJHPV010000021.1"/>
</dbReference>
<sequence length="136" mass="15125">MNIDKFKHQHVDILASVGALRALVKDGIAENADRICKQIISMSALIKLHLAVENSVLYPALQSTNNAAVAHMGKQFQNEMESISAAYLNFARRWNSAASLSRDPETFRSDANTVLKVLHARMQQENTVFYPAIEAL</sequence>
<accession>A0ABS8IYJ7</accession>
<organism evidence="2 3">
    <name type="scientific">Massilia agrisoli</name>
    <dbReference type="NCBI Taxonomy" id="2892444"/>
    <lineage>
        <taxon>Bacteria</taxon>
        <taxon>Pseudomonadati</taxon>
        <taxon>Pseudomonadota</taxon>
        <taxon>Betaproteobacteria</taxon>
        <taxon>Burkholderiales</taxon>
        <taxon>Oxalobacteraceae</taxon>
        <taxon>Telluria group</taxon>
        <taxon>Massilia</taxon>
    </lineage>
</organism>
<comment type="caution">
    <text evidence="2">The sequence shown here is derived from an EMBL/GenBank/DDBJ whole genome shotgun (WGS) entry which is preliminary data.</text>
</comment>
<feature type="domain" description="Hemerythrin-like" evidence="1">
    <location>
        <begin position="3"/>
        <end position="133"/>
    </location>
</feature>
<keyword evidence="3" id="KW-1185">Reference proteome</keyword>
<protein>
    <submittedName>
        <fullName evidence="2">Hemerythrin domain-containing protein</fullName>
    </submittedName>
</protein>
<dbReference type="InterPro" id="IPR012312">
    <property type="entry name" value="Hemerythrin-like"/>
</dbReference>
<evidence type="ECO:0000259" key="1">
    <source>
        <dbReference type="Pfam" id="PF01814"/>
    </source>
</evidence>
<evidence type="ECO:0000313" key="3">
    <source>
        <dbReference type="Proteomes" id="UP001198701"/>
    </source>
</evidence>
<dbReference type="Proteomes" id="UP001198701">
    <property type="component" value="Unassembled WGS sequence"/>
</dbReference>
<reference evidence="2 3" key="1">
    <citation type="submission" date="2021-11" db="EMBL/GenBank/DDBJ databases">
        <authorList>
            <person name="Huq M.A."/>
        </authorList>
    </citation>
    <scope>NUCLEOTIDE SEQUENCE [LARGE SCALE GENOMIC DNA]</scope>
    <source>
        <strain evidence="2 3">MAHUQ-52</strain>
    </source>
</reference>
<proteinExistence type="predicted"/>
<name>A0ABS8IYJ7_9BURK</name>
<evidence type="ECO:0000313" key="2">
    <source>
        <dbReference type="EMBL" id="MCC6073253.1"/>
    </source>
</evidence>
<dbReference type="EMBL" id="JAJHPV010000021">
    <property type="protein sequence ID" value="MCC6073253.1"/>
    <property type="molecule type" value="Genomic_DNA"/>
</dbReference>